<dbReference type="GO" id="GO:0030288">
    <property type="term" value="C:outer membrane-bounded periplasmic space"/>
    <property type="evidence" value="ECO:0007669"/>
    <property type="project" value="InterPro"/>
</dbReference>
<evidence type="ECO:0000256" key="2">
    <source>
        <dbReference type="SAM" id="SignalP"/>
    </source>
</evidence>
<dbReference type="PIRSF" id="PIRSF006470">
    <property type="entry name" value="DctB"/>
    <property type="match status" value="1"/>
</dbReference>
<evidence type="ECO:0000313" key="4">
    <source>
        <dbReference type="Proteomes" id="UP000185783"/>
    </source>
</evidence>
<organism evidence="3 4">
    <name type="scientific">Pseudovibrio exalbescens</name>
    <dbReference type="NCBI Taxonomy" id="197461"/>
    <lineage>
        <taxon>Bacteria</taxon>
        <taxon>Pseudomonadati</taxon>
        <taxon>Pseudomonadota</taxon>
        <taxon>Alphaproteobacteria</taxon>
        <taxon>Hyphomicrobiales</taxon>
        <taxon>Stappiaceae</taxon>
        <taxon>Pseudovibrio</taxon>
    </lineage>
</organism>
<feature type="chain" id="PRO_5010552431" evidence="2">
    <location>
        <begin position="26"/>
        <end position="331"/>
    </location>
</feature>
<dbReference type="GO" id="GO:0055085">
    <property type="term" value="P:transmembrane transport"/>
    <property type="evidence" value="ECO:0007669"/>
    <property type="project" value="InterPro"/>
</dbReference>
<dbReference type="CDD" id="cd13671">
    <property type="entry name" value="PBP2_TRAP_SBP_like_3"/>
    <property type="match status" value="1"/>
</dbReference>
<dbReference type="EMBL" id="LVVZ01000006">
    <property type="protein sequence ID" value="OKL45172.1"/>
    <property type="molecule type" value="Genomic_DNA"/>
</dbReference>
<dbReference type="Proteomes" id="UP000185783">
    <property type="component" value="Unassembled WGS sequence"/>
</dbReference>
<dbReference type="Pfam" id="PF03480">
    <property type="entry name" value="DctP"/>
    <property type="match status" value="1"/>
</dbReference>
<dbReference type="InterPro" id="IPR038404">
    <property type="entry name" value="TRAP_DctP_sf"/>
</dbReference>
<dbReference type="AlphaFoldDB" id="A0A1U7JKE6"/>
<dbReference type="GO" id="GO:0030246">
    <property type="term" value="F:carbohydrate binding"/>
    <property type="evidence" value="ECO:0007669"/>
    <property type="project" value="TreeGrafter"/>
</dbReference>
<reference evidence="3 4" key="1">
    <citation type="submission" date="2016-03" db="EMBL/GenBank/DDBJ databases">
        <title>Genome sequence of Nesiotobacter sp. nov., a moderately halophilic alphaproteobacterium isolated from the Yellow Sea, China.</title>
        <authorList>
            <person name="Zhang G."/>
            <person name="Zhang R."/>
        </authorList>
    </citation>
    <scope>NUCLEOTIDE SEQUENCE [LARGE SCALE GENOMIC DNA]</scope>
    <source>
        <strain evidence="3 4">WB1-6</strain>
    </source>
</reference>
<dbReference type="PANTHER" id="PTHR33376:SF2">
    <property type="entry name" value="DICARBOXYLATE-BINDING PERIPLASMIC PROTEIN"/>
    <property type="match status" value="1"/>
</dbReference>
<dbReference type="InterPro" id="IPR004682">
    <property type="entry name" value="TRAP_DctP"/>
</dbReference>
<evidence type="ECO:0000313" key="3">
    <source>
        <dbReference type="EMBL" id="OKL45172.1"/>
    </source>
</evidence>
<dbReference type="STRING" id="197461.A3843_04590"/>
<evidence type="ECO:0000256" key="1">
    <source>
        <dbReference type="ARBA" id="ARBA00022729"/>
    </source>
</evidence>
<keyword evidence="4" id="KW-1185">Reference proteome</keyword>
<dbReference type="InterPro" id="IPR018389">
    <property type="entry name" value="DctP_fam"/>
</dbReference>
<dbReference type="PANTHER" id="PTHR33376">
    <property type="match status" value="1"/>
</dbReference>
<dbReference type="NCBIfam" id="NF037995">
    <property type="entry name" value="TRAP_S1"/>
    <property type="match status" value="1"/>
</dbReference>
<dbReference type="RefSeq" id="WP_028482353.1">
    <property type="nucleotide sequence ID" value="NZ_LVVZ01000006.1"/>
</dbReference>
<dbReference type="NCBIfam" id="TIGR00787">
    <property type="entry name" value="dctP"/>
    <property type="match status" value="1"/>
</dbReference>
<keyword evidence="1 2" id="KW-0732">Signal</keyword>
<comment type="caution">
    <text evidence="3">The sequence shown here is derived from an EMBL/GenBank/DDBJ whole genome shotgun (WGS) entry which is preliminary data.</text>
</comment>
<name>A0A1U7JKE6_9HYPH</name>
<dbReference type="Gene3D" id="3.40.190.170">
    <property type="entry name" value="Bacterial extracellular solute-binding protein, family 7"/>
    <property type="match status" value="1"/>
</dbReference>
<feature type="signal peptide" evidence="2">
    <location>
        <begin position="1"/>
        <end position="25"/>
    </location>
</feature>
<accession>A0A1U7JKE6</accession>
<protein>
    <submittedName>
        <fullName evidence="3">TRAP transporter</fullName>
    </submittedName>
</protein>
<gene>
    <name evidence="3" type="ORF">A3843_04590</name>
</gene>
<proteinExistence type="predicted"/>
<sequence length="331" mass="36601">MRTPSQLLALVLTASVGLAVGAANAKSLRVSHNLPTDNPAHISLEFMAERVDELTNGDLRLRVFPNGQLGTQRESVELMQNGLLDMARSNAAEMEAFEPSYAVMNLPYIFESEPHYYEVLTSDVAEDIFNASRDKGFIGLAFMVDGSRSFYANKAIKEPSDLNGMKIRVQPSPSAIQMVELLGGSPTPIAFGELYSALQQGVVDGAENNPQALVDVRHGEVAKVYSQDEHTMIPGVLMISTQVWDTLTEEQQNALKQAAREMMDFHRDLYNKQTLEMIEVAKNDLGVEFVEVEKGPFIEAVQPMHEELAAKSDKMADLIKRIKDRAPSLSE</sequence>